<dbReference type="Proteomes" id="UP000001601">
    <property type="component" value="Unassembled WGS sequence"/>
</dbReference>
<dbReference type="RefSeq" id="WP_009780509.1">
    <property type="nucleotide sequence ID" value="NZ_CH672395.1"/>
</dbReference>
<dbReference type="Gene3D" id="3.30.420.250">
    <property type="match status" value="1"/>
</dbReference>
<accession>A3XN55</accession>
<organism evidence="1 2">
    <name type="scientific">Leeuwenhoekiella blandensis (strain CECT 7118 / CCUG 51940 / KCTC 22103 / MED217)</name>
    <name type="common">Flavobacterium sp. (strain MED217)</name>
    <dbReference type="NCBI Taxonomy" id="398720"/>
    <lineage>
        <taxon>Bacteria</taxon>
        <taxon>Pseudomonadati</taxon>
        <taxon>Bacteroidota</taxon>
        <taxon>Flavobacteriia</taxon>
        <taxon>Flavobacteriales</taxon>
        <taxon>Flavobacteriaceae</taxon>
        <taxon>Leeuwenhoekiella</taxon>
    </lineage>
</organism>
<protein>
    <recommendedName>
        <fullName evidence="3">DUF3822 domain-containing protein</fullName>
    </recommendedName>
</protein>
<dbReference type="HOGENOM" id="CLU_081202_2_0_10"/>
<dbReference type="STRING" id="398720.MED217_10697"/>
<evidence type="ECO:0000313" key="1">
    <source>
        <dbReference type="EMBL" id="EAQ49012.1"/>
    </source>
</evidence>
<name>A3XN55_LEEBM</name>
<reference evidence="1 2" key="1">
    <citation type="journal article" date="2007" name="Nature">
        <title>Light stimulates growth of proteorhodopsin-containing marine Flavobacteria.</title>
        <authorList>
            <person name="Gomez-Consarnau L."/>
            <person name="Gonzalez J.M."/>
            <person name="Coll-Llado M."/>
            <person name="Gourdon P."/>
            <person name="Pascher T."/>
            <person name="Neutze R."/>
            <person name="Pedros-Alio C."/>
            <person name="Pinhassi J."/>
        </authorList>
    </citation>
    <scope>NUCLEOTIDE SEQUENCE [LARGE SCALE GENOMIC DNA]</scope>
    <source>
        <strain evidence="1 2">MED217</strain>
    </source>
</reference>
<dbReference type="InterPro" id="IPR024213">
    <property type="entry name" value="DUF3822"/>
</dbReference>
<dbReference type="AlphaFoldDB" id="A3XN55"/>
<comment type="caution">
    <text evidence="1">The sequence shown here is derived from an EMBL/GenBank/DDBJ whole genome shotgun (WGS) entry which is preliminary data.</text>
</comment>
<evidence type="ECO:0008006" key="3">
    <source>
        <dbReference type="Google" id="ProtNLM"/>
    </source>
</evidence>
<evidence type="ECO:0000313" key="2">
    <source>
        <dbReference type="Proteomes" id="UP000001601"/>
    </source>
</evidence>
<gene>
    <name evidence="1" type="ORF">MED217_10697</name>
</gene>
<sequence length="263" mass="30712">MTNKSLEHPENLIVSIQVSLDGFSFFIKKSTDGLCIESKSFDFKNVHTPQRALEEIQKIFEATPSLNQAFEEVIVLYANELFTVVPKALFDENRLTDYLKFNTKILKTDFIVYDEIETLDLVNVYVPYTNINNFFFDHFGTFTYYHSQSILLNSILSNAQNKRAEVFVHFEKTSLTLIAYQGQKLLLSNQFKFETPQDCIYYILFCYEQLQLDPEVHQLTLSGKISEDDANYKLIYDYVREVVLNNNSKEDHQSSFLKYQLGL</sequence>
<dbReference type="EMBL" id="AANC01000006">
    <property type="protein sequence ID" value="EAQ49012.1"/>
    <property type="molecule type" value="Genomic_DNA"/>
</dbReference>
<dbReference type="CDD" id="cd24013">
    <property type="entry name" value="ASKHA_ATPase_BT3980-like"/>
    <property type="match status" value="1"/>
</dbReference>
<dbReference type="Pfam" id="PF12864">
    <property type="entry name" value="DUF3822"/>
    <property type="match status" value="1"/>
</dbReference>
<dbReference type="Gene3D" id="3.30.420.260">
    <property type="match status" value="1"/>
</dbReference>
<proteinExistence type="predicted"/>
<keyword evidence="2" id="KW-1185">Reference proteome</keyword>
<dbReference type="eggNOG" id="ENOG5030DYA">
    <property type="taxonomic scope" value="Bacteria"/>
</dbReference>